<reference evidence="2 3" key="1">
    <citation type="journal article" date="2019" name="Nat. Microbiol.">
        <title>Mediterranean grassland soil C-N compound turnover is dependent on rainfall and depth, and is mediated by genomically divergent microorganisms.</title>
        <authorList>
            <person name="Diamond S."/>
            <person name="Andeer P.F."/>
            <person name="Li Z."/>
            <person name="Crits-Christoph A."/>
            <person name="Burstein D."/>
            <person name="Anantharaman K."/>
            <person name="Lane K.R."/>
            <person name="Thomas B.C."/>
            <person name="Pan C."/>
            <person name="Northen T.R."/>
            <person name="Banfield J.F."/>
        </authorList>
    </citation>
    <scope>NUCLEOTIDE SEQUENCE [LARGE SCALE GENOMIC DNA]</scope>
    <source>
        <strain evidence="2">WS_10</strain>
    </source>
</reference>
<comment type="caution">
    <text evidence="2">The sequence shown here is derived from an EMBL/GenBank/DDBJ whole genome shotgun (WGS) entry which is preliminary data.</text>
</comment>
<feature type="transmembrane region" description="Helical" evidence="1">
    <location>
        <begin position="79"/>
        <end position="96"/>
    </location>
</feature>
<evidence type="ECO:0000313" key="2">
    <source>
        <dbReference type="EMBL" id="TMQ68870.1"/>
    </source>
</evidence>
<keyword evidence="1" id="KW-0812">Transmembrane</keyword>
<gene>
    <name evidence="2" type="ORF">E6K80_13535</name>
</gene>
<sequence length="103" mass="11141">MRRERLAWGASVGGIAGYLLGVLTSYPIRLVDTPHSTVWGVVGVPGQPVIRWFGLLLNAGLGALVGVGAMSLTRRAPRWSLVWILAAVALALLIQHERAWFRG</sequence>
<feature type="transmembrane region" description="Helical" evidence="1">
    <location>
        <begin position="7"/>
        <end position="29"/>
    </location>
</feature>
<organism evidence="2 3">
    <name type="scientific">Eiseniibacteriota bacterium</name>
    <dbReference type="NCBI Taxonomy" id="2212470"/>
    <lineage>
        <taxon>Bacteria</taxon>
        <taxon>Candidatus Eiseniibacteriota</taxon>
    </lineage>
</organism>
<evidence type="ECO:0000313" key="3">
    <source>
        <dbReference type="Proteomes" id="UP000319836"/>
    </source>
</evidence>
<name>A0A538TYZ9_UNCEI</name>
<feature type="transmembrane region" description="Helical" evidence="1">
    <location>
        <begin position="49"/>
        <end position="72"/>
    </location>
</feature>
<evidence type="ECO:0000256" key="1">
    <source>
        <dbReference type="SAM" id="Phobius"/>
    </source>
</evidence>
<proteinExistence type="predicted"/>
<keyword evidence="1" id="KW-0472">Membrane</keyword>
<protein>
    <submittedName>
        <fullName evidence="2">Uncharacterized protein</fullName>
    </submittedName>
</protein>
<dbReference type="AlphaFoldDB" id="A0A538TYZ9"/>
<dbReference type="EMBL" id="VBPA01000372">
    <property type="protein sequence ID" value="TMQ68870.1"/>
    <property type="molecule type" value="Genomic_DNA"/>
</dbReference>
<keyword evidence="1" id="KW-1133">Transmembrane helix</keyword>
<dbReference type="Proteomes" id="UP000319836">
    <property type="component" value="Unassembled WGS sequence"/>
</dbReference>
<accession>A0A538TYZ9</accession>